<dbReference type="Proteomes" id="UP000265566">
    <property type="component" value="Chromosome 6"/>
</dbReference>
<dbReference type="AlphaFoldDB" id="A0A396HEE2"/>
<dbReference type="GO" id="GO:0016114">
    <property type="term" value="P:terpenoid biosynthetic process"/>
    <property type="evidence" value="ECO:0007669"/>
    <property type="project" value="InterPro"/>
</dbReference>
<dbReference type="EC" id="5.5.1.13" evidence="2"/>
<dbReference type="GO" id="GO:0009905">
    <property type="term" value="F:ent-copalyl diphosphate synthase activity"/>
    <property type="evidence" value="ECO:0007669"/>
    <property type="project" value="UniProtKB-EC"/>
</dbReference>
<proteinExistence type="predicted"/>
<accession>A0A396HEE2</accession>
<evidence type="ECO:0000256" key="1">
    <source>
        <dbReference type="ARBA" id="ARBA00001946"/>
    </source>
</evidence>
<organism evidence="2 3">
    <name type="scientific">Medicago truncatula</name>
    <name type="common">Barrel medic</name>
    <name type="synonym">Medicago tribuloides</name>
    <dbReference type="NCBI Taxonomy" id="3880"/>
    <lineage>
        <taxon>Eukaryota</taxon>
        <taxon>Viridiplantae</taxon>
        <taxon>Streptophyta</taxon>
        <taxon>Embryophyta</taxon>
        <taxon>Tracheophyta</taxon>
        <taxon>Spermatophyta</taxon>
        <taxon>Magnoliopsida</taxon>
        <taxon>eudicotyledons</taxon>
        <taxon>Gunneridae</taxon>
        <taxon>Pentapetalae</taxon>
        <taxon>rosids</taxon>
        <taxon>fabids</taxon>
        <taxon>Fabales</taxon>
        <taxon>Fabaceae</taxon>
        <taxon>Papilionoideae</taxon>
        <taxon>50 kb inversion clade</taxon>
        <taxon>NPAAA clade</taxon>
        <taxon>Hologalegina</taxon>
        <taxon>IRL clade</taxon>
        <taxon>Trifolieae</taxon>
        <taxon>Medicago</taxon>
    </lineage>
</organism>
<dbReference type="InterPro" id="IPR036965">
    <property type="entry name" value="Terpene_synth_N_sf"/>
</dbReference>
<dbReference type="SUPFAM" id="SSF48239">
    <property type="entry name" value="Terpenoid cyclases/Protein prenyltransferases"/>
    <property type="match status" value="1"/>
</dbReference>
<dbReference type="OrthoDB" id="2343925at2759"/>
<comment type="cofactor">
    <cofactor evidence="1">
        <name>Mg(2+)</name>
        <dbReference type="ChEBI" id="CHEBI:18420"/>
    </cofactor>
</comment>
<dbReference type="PANTHER" id="PTHR31739:SF27">
    <property type="entry name" value="COPALYLDIPHOSPHATE SYNTHASE"/>
    <property type="match status" value="1"/>
</dbReference>
<dbReference type="InterPro" id="IPR008930">
    <property type="entry name" value="Terpenoid_cyclase/PrenylTrfase"/>
</dbReference>
<dbReference type="InterPro" id="IPR008949">
    <property type="entry name" value="Isoprenoid_synthase_dom_sf"/>
</dbReference>
<dbReference type="InterPro" id="IPR050148">
    <property type="entry name" value="Terpene_synthase-like"/>
</dbReference>
<dbReference type="Gene3D" id="1.50.10.130">
    <property type="entry name" value="Terpene synthase, N-terminal domain"/>
    <property type="match status" value="2"/>
</dbReference>
<protein>
    <submittedName>
        <fullName evidence="2">Putative ent-copalyl diphosphate synthase</fullName>
        <ecNumber evidence="2">5.5.1.13</ecNumber>
    </submittedName>
</protein>
<comment type="caution">
    <text evidence="2">The sequence shown here is derived from an EMBL/GenBank/DDBJ whole genome shotgun (WGS) entry which is preliminary data.</text>
</comment>
<sequence length="176" mass="20626">MDCQYFRLCYSIEIMEYAPADVSKGYWTKKGICWARNSEVQDINDTAMGFRILRLHGHQVSPDSQVLFQEKILEDAKNFSAKYLKKKRAANELLDKWIITNDLPGKQTLYSCGLCSGCHGMLAYPDYGGENDVWIGKTLYRMPYMTNDVYLELAKLDYNNCQAMHYDEWKEEIQRW</sequence>
<evidence type="ECO:0000313" key="2">
    <source>
        <dbReference type="EMBL" id="RHN51702.1"/>
    </source>
</evidence>
<dbReference type="SUPFAM" id="SSF48576">
    <property type="entry name" value="Terpenoid synthases"/>
    <property type="match status" value="1"/>
</dbReference>
<reference evidence="3" key="1">
    <citation type="journal article" date="2018" name="Nat. Plants">
        <title>Whole-genome landscape of Medicago truncatula symbiotic genes.</title>
        <authorList>
            <person name="Pecrix Y."/>
            <person name="Staton S.E."/>
            <person name="Sallet E."/>
            <person name="Lelandais-Briere C."/>
            <person name="Moreau S."/>
            <person name="Carrere S."/>
            <person name="Blein T."/>
            <person name="Jardinaud M.F."/>
            <person name="Latrasse D."/>
            <person name="Zouine M."/>
            <person name="Zahm M."/>
            <person name="Kreplak J."/>
            <person name="Mayjonade B."/>
            <person name="Satge C."/>
            <person name="Perez M."/>
            <person name="Cauet S."/>
            <person name="Marande W."/>
            <person name="Chantry-Darmon C."/>
            <person name="Lopez-Roques C."/>
            <person name="Bouchez O."/>
            <person name="Berard A."/>
            <person name="Debelle F."/>
            <person name="Munos S."/>
            <person name="Bendahmane A."/>
            <person name="Berges H."/>
            <person name="Niebel A."/>
            <person name="Buitink J."/>
            <person name="Frugier F."/>
            <person name="Benhamed M."/>
            <person name="Crespi M."/>
            <person name="Gouzy J."/>
            <person name="Gamas P."/>
        </authorList>
    </citation>
    <scope>NUCLEOTIDE SEQUENCE [LARGE SCALE GENOMIC DNA]</scope>
    <source>
        <strain evidence="3">cv. Jemalong A17</strain>
    </source>
</reference>
<dbReference type="PANTHER" id="PTHR31739">
    <property type="entry name" value="ENT-COPALYL DIPHOSPHATE SYNTHASE, CHLOROPLASTIC"/>
    <property type="match status" value="1"/>
</dbReference>
<name>A0A396HEE2_MEDTR</name>
<keyword evidence="2" id="KW-0413">Isomerase</keyword>
<evidence type="ECO:0000313" key="3">
    <source>
        <dbReference type="Proteomes" id="UP000265566"/>
    </source>
</evidence>
<dbReference type="Gramene" id="rna36203">
    <property type="protein sequence ID" value="RHN51702.1"/>
    <property type="gene ID" value="gene36203"/>
</dbReference>
<dbReference type="GO" id="GO:0010333">
    <property type="term" value="F:terpene synthase activity"/>
    <property type="evidence" value="ECO:0007669"/>
    <property type="project" value="InterPro"/>
</dbReference>
<gene>
    <name evidence="2" type="ORF">MtrunA17_Chr6g0471761</name>
</gene>
<dbReference type="EMBL" id="PSQE01000006">
    <property type="protein sequence ID" value="RHN51702.1"/>
    <property type="molecule type" value="Genomic_DNA"/>
</dbReference>